<dbReference type="PANTHER" id="PTHR34388">
    <property type="entry name" value="DNA POLYMERASE III SUBUNIT DELTA"/>
    <property type="match status" value="1"/>
</dbReference>
<dbReference type="GO" id="GO:0003677">
    <property type="term" value="F:DNA binding"/>
    <property type="evidence" value="ECO:0007669"/>
    <property type="project" value="InterPro"/>
</dbReference>
<dbReference type="SUPFAM" id="SSF52540">
    <property type="entry name" value="P-loop containing nucleoside triphosphate hydrolases"/>
    <property type="match status" value="1"/>
</dbReference>
<dbReference type="InterPro" id="IPR005790">
    <property type="entry name" value="DNA_polIII_delta"/>
</dbReference>
<evidence type="ECO:0000313" key="11">
    <source>
        <dbReference type="EMBL" id="MBO8462809.1"/>
    </source>
</evidence>
<dbReference type="GO" id="GO:0006261">
    <property type="term" value="P:DNA-templated DNA replication"/>
    <property type="evidence" value="ECO:0007669"/>
    <property type="project" value="TreeGrafter"/>
</dbReference>
<dbReference type="Proteomes" id="UP000823618">
    <property type="component" value="Unassembled WGS sequence"/>
</dbReference>
<dbReference type="Gene3D" id="3.40.50.300">
    <property type="entry name" value="P-loop containing nucleotide triphosphate hydrolases"/>
    <property type="match status" value="1"/>
</dbReference>
<dbReference type="Gene3D" id="1.10.8.60">
    <property type="match status" value="1"/>
</dbReference>
<evidence type="ECO:0000256" key="3">
    <source>
        <dbReference type="ARBA" id="ARBA00022679"/>
    </source>
</evidence>
<evidence type="ECO:0000256" key="1">
    <source>
        <dbReference type="ARBA" id="ARBA00012417"/>
    </source>
</evidence>
<dbReference type="InterPro" id="IPR008921">
    <property type="entry name" value="DNA_pol3_clamp-load_cplx_C"/>
</dbReference>
<keyword evidence="3 11" id="KW-0808">Transferase</keyword>
<dbReference type="EMBL" id="JADIML010000078">
    <property type="protein sequence ID" value="MBO8462809.1"/>
    <property type="molecule type" value="Genomic_DNA"/>
</dbReference>
<proteinExistence type="inferred from homology"/>
<protein>
    <recommendedName>
        <fullName evidence="2">DNA polymerase III subunit delta</fullName>
        <ecNumber evidence="1">2.7.7.7</ecNumber>
    </recommendedName>
</protein>
<dbReference type="InterPro" id="IPR027417">
    <property type="entry name" value="P-loop_NTPase"/>
</dbReference>
<dbReference type="NCBIfam" id="TIGR01128">
    <property type="entry name" value="holA"/>
    <property type="match status" value="1"/>
</dbReference>
<dbReference type="Pfam" id="PF21694">
    <property type="entry name" value="DNA_pol3_delta_C"/>
    <property type="match status" value="1"/>
</dbReference>
<comment type="similarity">
    <text evidence="7">Belongs to the DNA polymerase HolA subunit family.</text>
</comment>
<name>A0A9D9HYH4_9FIRM</name>
<dbReference type="GO" id="GO:0003887">
    <property type="term" value="F:DNA-directed DNA polymerase activity"/>
    <property type="evidence" value="ECO:0007669"/>
    <property type="project" value="UniProtKB-KW"/>
</dbReference>
<keyword evidence="4 11" id="KW-0548">Nucleotidyltransferase</keyword>
<dbReference type="EC" id="2.7.7.7" evidence="1"/>
<evidence type="ECO:0000259" key="10">
    <source>
        <dbReference type="Pfam" id="PF21694"/>
    </source>
</evidence>
<feature type="domain" description="DNA polymerase III delta N-terminal" evidence="9">
    <location>
        <begin position="17"/>
        <end position="124"/>
    </location>
</feature>
<sequence length="329" mass="38098">MRTINEHIKNKDFKPVYLIYGEESYLCQQAKNKLKAALSSPDDTMNYSYYEGKKINTVEVVDLAMTLPFFQEKRLILLEDTGFFKNSPDDIVQLIGDLPDTTCLIFVEQEVDKRSRLYKAVQKVGYVANMTTPDEKTLFVWIASLLKQENKKITEPVLRFFLERTGTDMEHVKQELDKLCAYTLEREEITKDDVLQITTHITTSKIFDMLEAIVRGNQKVAIDYYYDLLALKEPPMRILALLVRQFNLILQVKEMEQHSIPRNEIAKQVGIPSFVVNKYLDQGRRYDRKSLTNILLTCANTEEAVKTGRLNDSIAVELLIVQFSSTWQS</sequence>
<dbReference type="InterPro" id="IPR048466">
    <property type="entry name" value="DNA_pol3_delta-like_C"/>
</dbReference>
<dbReference type="AlphaFoldDB" id="A0A9D9HYH4"/>
<dbReference type="GO" id="GO:0009360">
    <property type="term" value="C:DNA polymerase III complex"/>
    <property type="evidence" value="ECO:0007669"/>
    <property type="project" value="InterPro"/>
</dbReference>
<dbReference type="InterPro" id="IPR010372">
    <property type="entry name" value="DNA_pol3_delta_N"/>
</dbReference>
<evidence type="ECO:0000256" key="5">
    <source>
        <dbReference type="ARBA" id="ARBA00022705"/>
    </source>
</evidence>
<keyword evidence="6" id="KW-0239">DNA-directed DNA polymerase</keyword>
<comment type="caution">
    <text evidence="11">The sequence shown here is derived from an EMBL/GenBank/DDBJ whole genome shotgun (WGS) entry which is preliminary data.</text>
</comment>
<reference evidence="11" key="1">
    <citation type="submission" date="2020-10" db="EMBL/GenBank/DDBJ databases">
        <authorList>
            <person name="Gilroy R."/>
        </authorList>
    </citation>
    <scope>NUCLEOTIDE SEQUENCE</scope>
    <source>
        <strain evidence="11">E3-2379</strain>
    </source>
</reference>
<evidence type="ECO:0000256" key="4">
    <source>
        <dbReference type="ARBA" id="ARBA00022695"/>
    </source>
</evidence>
<comment type="catalytic activity">
    <reaction evidence="8">
        <text>DNA(n) + a 2'-deoxyribonucleoside 5'-triphosphate = DNA(n+1) + diphosphate</text>
        <dbReference type="Rhea" id="RHEA:22508"/>
        <dbReference type="Rhea" id="RHEA-COMP:17339"/>
        <dbReference type="Rhea" id="RHEA-COMP:17340"/>
        <dbReference type="ChEBI" id="CHEBI:33019"/>
        <dbReference type="ChEBI" id="CHEBI:61560"/>
        <dbReference type="ChEBI" id="CHEBI:173112"/>
        <dbReference type="EC" id="2.7.7.7"/>
    </reaction>
</comment>
<dbReference type="SUPFAM" id="SSF48019">
    <property type="entry name" value="post-AAA+ oligomerization domain-like"/>
    <property type="match status" value="1"/>
</dbReference>
<dbReference type="Gene3D" id="1.20.272.10">
    <property type="match status" value="1"/>
</dbReference>
<keyword evidence="5" id="KW-0235">DNA replication</keyword>
<evidence type="ECO:0000256" key="6">
    <source>
        <dbReference type="ARBA" id="ARBA00022932"/>
    </source>
</evidence>
<evidence type="ECO:0000313" key="12">
    <source>
        <dbReference type="Proteomes" id="UP000823618"/>
    </source>
</evidence>
<evidence type="ECO:0000256" key="7">
    <source>
        <dbReference type="ARBA" id="ARBA00034754"/>
    </source>
</evidence>
<feature type="domain" description="DNA polymerase III delta subunit-like C-terminal" evidence="10">
    <location>
        <begin position="204"/>
        <end position="323"/>
    </location>
</feature>
<dbReference type="PANTHER" id="PTHR34388:SF1">
    <property type="entry name" value="DNA POLYMERASE III SUBUNIT DELTA"/>
    <property type="match status" value="1"/>
</dbReference>
<evidence type="ECO:0000256" key="8">
    <source>
        <dbReference type="ARBA" id="ARBA00049244"/>
    </source>
</evidence>
<reference evidence="11" key="2">
    <citation type="journal article" date="2021" name="PeerJ">
        <title>Extensive microbial diversity within the chicken gut microbiome revealed by metagenomics and culture.</title>
        <authorList>
            <person name="Gilroy R."/>
            <person name="Ravi A."/>
            <person name="Getino M."/>
            <person name="Pursley I."/>
            <person name="Horton D.L."/>
            <person name="Alikhan N.F."/>
            <person name="Baker D."/>
            <person name="Gharbi K."/>
            <person name="Hall N."/>
            <person name="Watson M."/>
            <person name="Adriaenssens E.M."/>
            <person name="Foster-Nyarko E."/>
            <person name="Jarju S."/>
            <person name="Secka A."/>
            <person name="Antonio M."/>
            <person name="Oren A."/>
            <person name="Chaudhuri R.R."/>
            <person name="La Ragione R."/>
            <person name="Hildebrand F."/>
            <person name="Pallen M.J."/>
        </authorList>
    </citation>
    <scope>NUCLEOTIDE SEQUENCE</scope>
    <source>
        <strain evidence="11">E3-2379</strain>
    </source>
</reference>
<evidence type="ECO:0000259" key="9">
    <source>
        <dbReference type="Pfam" id="PF06144"/>
    </source>
</evidence>
<organism evidence="11 12">
    <name type="scientific">Candidatus Scybalomonas excrementavium</name>
    <dbReference type="NCBI Taxonomy" id="2840943"/>
    <lineage>
        <taxon>Bacteria</taxon>
        <taxon>Bacillati</taxon>
        <taxon>Bacillota</taxon>
        <taxon>Clostridia</taxon>
        <taxon>Lachnospirales</taxon>
        <taxon>Lachnospiraceae</taxon>
        <taxon>Lachnospiraceae incertae sedis</taxon>
        <taxon>Candidatus Scybalomonas</taxon>
    </lineage>
</organism>
<gene>
    <name evidence="11" type="primary">holA</name>
    <name evidence="11" type="ORF">IAC13_02630</name>
</gene>
<dbReference type="Pfam" id="PF06144">
    <property type="entry name" value="DNA_pol3_delta"/>
    <property type="match status" value="1"/>
</dbReference>
<accession>A0A9D9HYH4</accession>
<evidence type="ECO:0000256" key="2">
    <source>
        <dbReference type="ARBA" id="ARBA00017703"/>
    </source>
</evidence>